<keyword evidence="2" id="KW-1185">Reference proteome</keyword>
<name>A0A510NWJ2_TALPI</name>
<dbReference type="AlphaFoldDB" id="A0A510NWJ2"/>
<gene>
    <name evidence="1" type="ORF">TCE0_018r05885</name>
</gene>
<proteinExistence type="predicted"/>
<accession>A0A510NWJ2</accession>
<sequence length="854" mass="94138">MAVLNIHRKNAKEKGLLLVSVTAVPKEPDNSSLQMTSFERLASPLKDTNGNPVANPTRSQQLVATLDYTCMISVNRSKRVEYLRGYLAPKVESFCYRPTLWSDGRVELEPGRPPKVDTSMTGRHVIQLYWYDRATGYMRGVTSHGTGYVYGHLAPNYVCDVYFDGREVTVDQRLWVHFKASLEPEYLDDGRYNIELNAVDYRVTDKYEISVDQNGQLQMANTYNHPEDHSDQLPRVSDLLHAIIEIVVQAQFVFPSAKVFTYKSPFFSQYQDLVCDITYLDPINNEATQILCARLQLLRFRPGARPVSQQNQSASGGRLTASTELMQNYVHGEIVSPTGKFEALQSVDGHALLFSVDSSGILNVFEEQSGSSHTGSQVHDLSTATIRSQFAGREDDAVVRIFDVGQSAKDATIGLMMVVELLAKITYSSRSVILTKTHLNENSQKIVITGTLIAEMLFGRQYLIADIQRLSGGSVDPHITRYHIDISKETGTYWVRHDVTVDIATEKYQSCVAQVSKGHDDGIYTAVTTGRQPQLVYEPIVNYYGDGPPAPRQLHLPGNAISSAIATSRNRDLTTDLYAISGSTLYRFSADKQSGDKDESLVVVTNYLLNGSDTLHSMTHAGVTTIWGINSKYQVYYLACPASQVGQTDAWSVAVPILSGIERISPYLNRTDGGNTIFAAGNGKLQKLIQGSAESGRKWRVQEITLAVPPEQPSHNHMSYTTSIHVTQNDSDSPAPNTLLNISANSRTPLHINGLYYALSETPIEVSTDNMGSLTVVEASEGINGTVITISLDGENTVTVNPMDKNIAKLTALNTSDKVRGAQVPRPTVLQDLHYICQTIPKGTGSSYPSLLVS</sequence>
<dbReference type="EMBL" id="DF933814">
    <property type="protein sequence ID" value="GAM36642.1"/>
    <property type="molecule type" value="Genomic_DNA"/>
</dbReference>
<organism evidence="1 2">
    <name type="scientific">Talaromyces pinophilus</name>
    <name type="common">Penicillium pinophilum</name>
    <dbReference type="NCBI Taxonomy" id="128442"/>
    <lineage>
        <taxon>Eukaryota</taxon>
        <taxon>Fungi</taxon>
        <taxon>Dikarya</taxon>
        <taxon>Ascomycota</taxon>
        <taxon>Pezizomycotina</taxon>
        <taxon>Eurotiomycetes</taxon>
        <taxon>Eurotiomycetidae</taxon>
        <taxon>Eurotiales</taxon>
        <taxon>Trichocomaceae</taxon>
        <taxon>Talaromyces</taxon>
        <taxon>Talaromyces sect. Talaromyces</taxon>
    </lineage>
</organism>
<evidence type="ECO:0000313" key="1">
    <source>
        <dbReference type="EMBL" id="GAM36642.1"/>
    </source>
</evidence>
<dbReference type="Proteomes" id="UP000053095">
    <property type="component" value="Unassembled WGS sequence"/>
</dbReference>
<protein>
    <submittedName>
        <fullName evidence="1">Uncharacterized protein</fullName>
    </submittedName>
</protein>
<evidence type="ECO:0000313" key="2">
    <source>
        <dbReference type="Proteomes" id="UP000053095"/>
    </source>
</evidence>
<reference evidence="2" key="1">
    <citation type="journal article" date="2015" name="Genome Announc.">
        <title>Draft genome sequence of Talaromyces cellulolyticus strain Y-94, a source of lignocellulosic biomass-degrading enzymes.</title>
        <authorList>
            <person name="Fujii T."/>
            <person name="Koike H."/>
            <person name="Sawayama S."/>
            <person name="Yano S."/>
            <person name="Inoue H."/>
        </authorList>
    </citation>
    <scope>NUCLEOTIDE SEQUENCE [LARGE SCALE GENOMIC DNA]</scope>
    <source>
        <strain evidence="2">Y-94</strain>
    </source>
</reference>